<feature type="region of interest" description="Disordered" evidence="1">
    <location>
        <begin position="1"/>
        <end position="82"/>
    </location>
</feature>
<evidence type="ECO:0000313" key="2">
    <source>
        <dbReference type="EMBL" id="RRT77080.1"/>
    </source>
</evidence>
<name>A0A427ALJ5_ENSVE</name>
<reference evidence="2 3" key="1">
    <citation type="journal article" date="2014" name="Agronomy (Basel)">
        <title>A Draft Genome Sequence for Ensete ventricosum, the Drought-Tolerant Tree Against Hunger.</title>
        <authorList>
            <person name="Harrison J."/>
            <person name="Moore K.A."/>
            <person name="Paszkiewicz K."/>
            <person name="Jones T."/>
            <person name="Grant M."/>
            <person name="Ambacheew D."/>
            <person name="Muzemil S."/>
            <person name="Studholme D.J."/>
        </authorList>
    </citation>
    <scope>NUCLEOTIDE SEQUENCE [LARGE SCALE GENOMIC DNA]</scope>
</reference>
<proteinExistence type="predicted"/>
<gene>
    <name evidence="2" type="ORF">B296_00016701</name>
</gene>
<sequence length="82" mass="9005">MANGGRLVTVTDSTAIQSNNRERSQSISPESEATGGSGEQQQAYKRRKHLVDPSSITGLKRDRIDTIDAIEDDDVGDRTTWN</sequence>
<organism evidence="2 3">
    <name type="scientific">Ensete ventricosum</name>
    <name type="common">Abyssinian banana</name>
    <name type="synonym">Musa ensete</name>
    <dbReference type="NCBI Taxonomy" id="4639"/>
    <lineage>
        <taxon>Eukaryota</taxon>
        <taxon>Viridiplantae</taxon>
        <taxon>Streptophyta</taxon>
        <taxon>Embryophyta</taxon>
        <taxon>Tracheophyta</taxon>
        <taxon>Spermatophyta</taxon>
        <taxon>Magnoliopsida</taxon>
        <taxon>Liliopsida</taxon>
        <taxon>Zingiberales</taxon>
        <taxon>Musaceae</taxon>
        <taxon>Ensete</taxon>
    </lineage>
</organism>
<feature type="compositionally biased region" description="Polar residues" evidence="1">
    <location>
        <begin position="10"/>
        <end position="31"/>
    </location>
</feature>
<accession>A0A427ALJ5</accession>
<dbReference type="EMBL" id="AMZH03002019">
    <property type="protein sequence ID" value="RRT77080.1"/>
    <property type="molecule type" value="Genomic_DNA"/>
</dbReference>
<protein>
    <submittedName>
        <fullName evidence="2">Uncharacterized protein</fullName>
    </submittedName>
</protein>
<evidence type="ECO:0000313" key="3">
    <source>
        <dbReference type="Proteomes" id="UP000287651"/>
    </source>
</evidence>
<comment type="caution">
    <text evidence="2">The sequence shown here is derived from an EMBL/GenBank/DDBJ whole genome shotgun (WGS) entry which is preliminary data.</text>
</comment>
<evidence type="ECO:0000256" key="1">
    <source>
        <dbReference type="SAM" id="MobiDB-lite"/>
    </source>
</evidence>
<dbReference type="AlphaFoldDB" id="A0A427ALJ5"/>
<dbReference type="Proteomes" id="UP000287651">
    <property type="component" value="Unassembled WGS sequence"/>
</dbReference>